<sequence length="156" mass="16008">MTTLTKENTLQEELERSSPNTIADALRLTDLGKMLATVKVVVVGLTDVAAQDITTAAFKALATITGTLLETGENLPAIGNVVSLRSTAGTLAVQGTHVVSDTGGTPLVPSATFPGVATLSDDGKTITFQAGVTAFVLVYNPVSKTALSTSFKQTGI</sequence>
<dbReference type="EMBL" id="LAZR01000370">
    <property type="protein sequence ID" value="KKN72074.1"/>
    <property type="molecule type" value="Genomic_DNA"/>
</dbReference>
<name>A0A0F9SYP6_9ZZZZ</name>
<evidence type="ECO:0000313" key="1">
    <source>
        <dbReference type="EMBL" id="KKN72074.1"/>
    </source>
</evidence>
<protein>
    <submittedName>
        <fullName evidence="1">Uncharacterized protein</fullName>
    </submittedName>
</protein>
<accession>A0A0F9SYP6</accession>
<organism evidence="1">
    <name type="scientific">marine sediment metagenome</name>
    <dbReference type="NCBI Taxonomy" id="412755"/>
    <lineage>
        <taxon>unclassified sequences</taxon>
        <taxon>metagenomes</taxon>
        <taxon>ecological metagenomes</taxon>
    </lineage>
</organism>
<comment type="caution">
    <text evidence="1">The sequence shown here is derived from an EMBL/GenBank/DDBJ whole genome shotgun (WGS) entry which is preliminary data.</text>
</comment>
<dbReference type="AlphaFoldDB" id="A0A0F9SYP6"/>
<reference evidence="1" key="1">
    <citation type="journal article" date="2015" name="Nature">
        <title>Complex archaea that bridge the gap between prokaryotes and eukaryotes.</title>
        <authorList>
            <person name="Spang A."/>
            <person name="Saw J.H."/>
            <person name="Jorgensen S.L."/>
            <person name="Zaremba-Niedzwiedzka K."/>
            <person name="Martijn J."/>
            <person name="Lind A.E."/>
            <person name="van Eijk R."/>
            <person name="Schleper C."/>
            <person name="Guy L."/>
            <person name="Ettema T.J."/>
        </authorList>
    </citation>
    <scope>NUCLEOTIDE SEQUENCE</scope>
</reference>
<proteinExistence type="predicted"/>
<gene>
    <name evidence="1" type="ORF">LCGC14_0414690</name>
</gene>